<comment type="caution">
    <text evidence="2">The sequence shown here is derived from an EMBL/GenBank/DDBJ whole genome shotgun (WGS) entry which is preliminary data.</text>
</comment>
<dbReference type="AlphaFoldDB" id="A0A812ZSR8"/>
<feature type="transmembrane region" description="Helical" evidence="1">
    <location>
        <begin position="194"/>
        <end position="217"/>
    </location>
</feature>
<dbReference type="EMBL" id="CAJNJA010049351">
    <property type="protein sequence ID" value="CAE7836767.1"/>
    <property type="molecule type" value="Genomic_DNA"/>
</dbReference>
<keyword evidence="1" id="KW-0812">Transmembrane</keyword>
<keyword evidence="3" id="KW-1185">Reference proteome</keyword>
<keyword evidence="1" id="KW-1133">Transmembrane helix</keyword>
<name>A0A812ZSR8_9DINO</name>
<accession>A0A812ZSR8</accession>
<protein>
    <submittedName>
        <fullName evidence="2">CELF4 protein</fullName>
    </submittedName>
</protein>
<dbReference type="OrthoDB" id="406917at2759"/>
<reference evidence="2" key="1">
    <citation type="submission" date="2021-02" db="EMBL/GenBank/DDBJ databases">
        <authorList>
            <person name="Dougan E. K."/>
            <person name="Rhodes N."/>
            <person name="Thang M."/>
            <person name="Chan C."/>
        </authorList>
    </citation>
    <scope>NUCLEOTIDE SEQUENCE</scope>
</reference>
<evidence type="ECO:0000313" key="3">
    <source>
        <dbReference type="Proteomes" id="UP000601435"/>
    </source>
</evidence>
<sequence>MSMRLQSFQPSWYSFLAVTTLLAWLLGVVFGNLNYVATTDPFSQYVNMDVLPEVSPAQWDGEAAMSVGRVYFGKEATLDVRRSMAFKNVDTYCVAPVSVLQGGVVLPLETYDFWAIGMDCCSVNAADFHCGEVGNFKAHSGLRLLDDRQRSFYRLAVEQAEAAYSIKARHPVFFYWVEDATAEMDSFRNDGYKYFLIGMLSHFLYQLLCVILAIAAFSKWGCE</sequence>
<proteinExistence type="predicted"/>
<gene>
    <name evidence="2" type="primary">CELF4</name>
    <name evidence="2" type="ORF">SNEC2469_LOCUS25191</name>
</gene>
<organism evidence="2 3">
    <name type="scientific">Symbiodinium necroappetens</name>
    <dbReference type="NCBI Taxonomy" id="1628268"/>
    <lineage>
        <taxon>Eukaryota</taxon>
        <taxon>Sar</taxon>
        <taxon>Alveolata</taxon>
        <taxon>Dinophyceae</taxon>
        <taxon>Suessiales</taxon>
        <taxon>Symbiodiniaceae</taxon>
        <taxon>Symbiodinium</taxon>
    </lineage>
</organism>
<dbReference type="Proteomes" id="UP000601435">
    <property type="component" value="Unassembled WGS sequence"/>
</dbReference>
<keyword evidence="1" id="KW-0472">Membrane</keyword>
<evidence type="ECO:0000313" key="2">
    <source>
        <dbReference type="EMBL" id="CAE7836767.1"/>
    </source>
</evidence>
<evidence type="ECO:0000256" key="1">
    <source>
        <dbReference type="SAM" id="Phobius"/>
    </source>
</evidence>